<feature type="domain" description="DUF58" evidence="2">
    <location>
        <begin position="274"/>
        <end position="317"/>
    </location>
</feature>
<feature type="transmembrane region" description="Helical" evidence="1">
    <location>
        <begin position="78"/>
        <end position="97"/>
    </location>
</feature>
<dbReference type="PANTHER" id="PTHR34351:SF1">
    <property type="entry name" value="SLR1927 PROTEIN"/>
    <property type="match status" value="1"/>
</dbReference>
<keyword evidence="1" id="KW-1133">Transmembrane helix</keyword>
<proteinExistence type="predicted"/>
<name>A0A1I3HGZ7_9PLAN</name>
<protein>
    <submittedName>
        <fullName evidence="3">Uncharacterized conserved protein, DUF58 family, contains vWF domain</fullName>
    </submittedName>
</protein>
<feature type="transmembrane region" description="Helical" evidence="1">
    <location>
        <begin position="33"/>
        <end position="58"/>
    </location>
</feature>
<evidence type="ECO:0000256" key="1">
    <source>
        <dbReference type="SAM" id="Phobius"/>
    </source>
</evidence>
<dbReference type="Pfam" id="PF01882">
    <property type="entry name" value="DUF58"/>
    <property type="match status" value="1"/>
</dbReference>
<keyword evidence="4" id="KW-1185">Reference proteome</keyword>
<gene>
    <name evidence="3" type="ORF">SAMN05421753_10855</name>
</gene>
<sequence length="460" mass="51706">MSSGSKSRGLSIAGIALMIAGLLIVSLEVKTGIFFRQLGIVGYVLVVAVGTACSVWGLKELVAQTWPRLAGRGYYFRLPREGLVFLVLTFFFFGGSILGRSNLLMMVFAMMVGGFLVNGWLTFTMLRGSRMWRVLPERAMAGEPVAITLELENRNPWLSARLMTVHDTIIHSSVELEPEVLFVQVPPQSQGAGVYHFQPSVRGKYEFSRLDVTTRFPLGLVQRGVSRDLPQTLLVYPRMGHLRPDWRRLRASSAELSHQIRGAAGAFQDELHQLREYRVGDDRRMIHWRTSARMDELMVSEYQETRDRDLLLIVDAWLPKRPPAGLAEQFERGLRFATTIAMQTLHSTRQSALFVELLGKKTVSWRGDVERQPDALLDGFALLEPFRGESLDAVKQLLGNEWNRAKRIVVVSTRAPAIRELISQWQEGAPLEAEIFGTSADELNRIFVELPSTSLSPSPA</sequence>
<evidence type="ECO:0000313" key="4">
    <source>
        <dbReference type="Proteomes" id="UP000199518"/>
    </source>
</evidence>
<organism evidence="3 4">
    <name type="scientific">Planctomicrobium piriforme</name>
    <dbReference type="NCBI Taxonomy" id="1576369"/>
    <lineage>
        <taxon>Bacteria</taxon>
        <taxon>Pseudomonadati</taxon>
        <taxon>Planctomycetota</taxon>
        <taxon>Planctomycetia</taxon>
        <taxon>Planctomycetales</taxon>
        <taxon>Planctomycetaceae</taxon>
        <taxon>Planctomicrobium</taxon>
    </lineage>
</organism>
<feature type="transmembrane region" description="Helical" evidence="1">
    <location>
        <begin position="9"/>
        <end position="27"/>
    </location>
</feature>
<dbReference type="PANTHER" id="PTHR34351">
    <property type="entry name" value="SLR1927 PROTEIN-RELATED"/>
    <property type="match status" value="1"/>
</dbReference>
<dbReference type="RefSeq" id="WP_175517385.1">
    <property type="nucleotide sequence ID" value="NZ_FOQD01000008.1"/>
</dbReference>
<dbReference type="EMBL" id="FOQD01000008">
    <property type="protein sequence ID" value="SFI34889.1"/>
    <property type="molecule type" value="Genomic_DNA"/>
</dbReference>
<dbReference type="AlphaFoldDB" id="A0A1I3HGZ7"/>
<accession>A0A1I3HGZ7</accession>
<evidence type="ECO:0000313" key="3">
    <source>
        <dbReference type="EMBL" id="SFI34889.1"/>
    </source>
</evidence>
<dbReference type="STRING" id="1576369.SAMN05421753_10855"/>
<reference evidence="4" key="1">
    <citation type="submission" date="2016-10" db="EMBL/GenBank/DDBJ databases">
        <authorList>
            <person name="Varghese N."/>
            <person name="Submissions S."/>
        </authorList>
    </citation>
    <scope>NUCLEOTIDE SEQUENCE [LARGE SCALE GENOMIC DNA]</scope>
    <source>
        <strain evidence="4">DSM 26348</strain>
    </source>
</reference>
<dbReference type="InterPro" id="IPR002881">
    <property type="entry name" value="DUF58"/>
</dbReference>
<dbReference type="Proteomes" id="UP000199518">
    <property type="component" value="Unassembled WGS sequence"/>
</dbReference>
<keyword evidence="1" id="KW-0812">Transmembrane</keyword>
<keyword evidence="1" id="KW-0472">Membrane</keyword>
<feature type="transmembrane region" description="Helical" evidence="1">
    <location>
        <begin position="103"/>
        <end position="123"/>
    </location>
</feature>
<evidence type="ECO:0000259" key="2">
    <source>
        <dbReference type="Pfam" id="PF01882"/>
    </source>
</evidence>